<reference evidence="2" key="1">
    <citation type="journal article" date="2012" name="Proc. Natl. Acad. Sci. U.S.A.">
        <title>Antigenic diversity is generated by distinct evolutionary mechanisms in African trypanosome species.</title>
        <authorList>
            <person name="Jackson A.P."/>
            <person name="Berry A."/>
            <person name="Aslett M."/>
            <person name="Allison H.C."/>
            <person name="Burton P."/>
            <person name="Vavrova-Anderson J."/>
            <person name="Brown R."/>
            <person name="Browne H."/>
            <person name="Corton N."/>
            <person name="Hauser H."/>
            <person name="Gamble J."/>
            <person name="Gilderthorp R."/>
            <person name="Marcello L."/>
            <person name="McQuillan J."/>
            <person name="Otto T.D."/>
            <person name="Quail M.A."/>
            <person name="Sanders M.J."/>
            <person name="van Tonder A."/>
            <person name="Ginger M.L."/>
            <person name="Field M.C."/>
            <person name="Barry J.D."/>
            <person name="Hertz-Fowler C."/>
            <person name="Berriman M."/>
        </authorList>
    </citation>
    <scope>NUCLEOTIDE SEQUENCE</scope>
    <source>
        <strain evidence="2">Y486</strain>
    </source>
</reference>
<feature type="transmembrane region" description="Helical" evidence="1">
    <location>
        <begin position="6"/>
        <end position="26"/>
    </location>
</feature>
<accession>G0U1R3</accession>
<evidence type="ECO:0000313" key="2">
    <source>
        <dbReference type="EMBL" id="CCC50212.1"/>
    </source>
</evidence>
<evidence type="ECO:0000256" key="1">
    <source>
        <dbReference type="SAM" id="Phobius"/>
    </source>
</evidence>
<gene>
    <name evidence="2" type="ORF">TVY486_0900350</name>
</gene>
<keyword evidence="1" id="KW-0812">Transmembrane</keyword>
<dbReference type="AlphaFoldDB" id="G0U1R3"/>
<proteinExistence type="predicted"/>
<sequence length="135" mass="15561">MVLMPNATTIWEKVFFFLLPLLLPLLSGDAGCVRIRRCVHASLTTWLVLSFFFLYYVPSFVSQSPLVPCCAIISHSFKFRSFVYALLVCPTFWFRTRSFERSQSSYILIAVSLDISSEGWVRKESYQVSPCVLRL</sequence>
<feature type="transmembrane region" description="Helical" evidence="1">
    <location>
        <begin position="77"/>
        <end position="94"/>
    </location>
</feature>
<protein>
    <submittedName>
        <fullName evidence="2">Uncharacterized protein</fullName>
    </submittedName>
</protein>
<dbReference type="EMBL" id="HE573025">
    <property type="protein sequence ID" value="CCC50212.1"/>
    <property type="molecule type" value="Genomic_DNA"/>
</dbReference>
<feature type="transmembrane region" description="Helical" evidence="1">
    <location>
        <begin position="38"/>
        <end position="57"/>
    </location>
</feature>
<keyword evidence="1" id="KW-1133">Transmembrane helix</keyword>
<keyword evidence="1" id="KW-0472">Membrane</keyword>
<organism evidence="2">
    <name type="scientific">Trypanosoma vivax (strain Y486)</name>
    <dbReference type="NCBI Taxonomy" id="1055687"/>
    <lineage>
        <taxon>Eukaryota</taxon>
        <taxon>Discoba</taxon>
        <taxon>Euglenozoa</taxon>
        <taxon>Kinetoplastea</taxon>
        <taxon>Metakinetoplastina</taxon>
        <taxon>Trypanosomatida</taxon>
        <taxon>Trypanosomatidae</taxon>
        <taxon>Trypanosoma</taxon>
        <taxon>Duttonella</taxon>
    </lineage>
</organism>
<name>G0U1R3_TRYVY</name>
<dbReference type="VEuPathDB" id="TriTrypDB:TvY486_0900350"/>